<protein>
    <submittedName>
        <fullName evidence="3">Uncharacterized protein</fullName>
    </submittedName>
</protein>
<dbReference type="Proteomes" id="UP000699865">
    <property type="component" value="Unassembled WGS sequence"/>
</dbReference>
<organism evidence="3 4">
    <name type="scientific">Rahnella perminowiae</name>
    <dbReference type="NCBI Taxonomy" id="2816244"/>
    <lineage>
        <taxon>Bacteria</taxon>
        <taxon>Pseudomonadati</taxon>
        <taxon>Pseudomonadota</taxon>
        <taxon>Gammaproteobacteria</taxon>
        <taxon>Enterobacterales</taxon>
        <taxon>Yersiniaceae</taxon>
        <taxon>Rahnella</taxon>
    </lineage>
</organism>
<keyword evidence="4" id="KW-1185">Reference proteome</keyword>
<dbReference type="EMBL" id="JAFMOU010000070">
    <property type="protein sequence ID" value="MBU9836741.1"/>
    <property type="molecule type" value="Genomic_DNA"/>
</dbReference>
<sequence>MFTLYEGREIKWELSPEGFAYICSPEHALEQSKTHYDLDERNYRSKFSPFSVPERVYSGQPTWRRAQAGYVDPIYDLIKEHLQLGWLIGVDTTEQWNWVENPFYVDENGDLICDRAYLYHEWFIRQTMDAYEFAVAERQGVKALPTQKYDYGGWGSAPVQHAQSTKTINSKAAGRLLAAGGVYNGNIADYAKTAQQLGGEAPTGYDQMLNETTAGSAIAIVSAAAGLGLGRMDAISEIKQLENLAKTNSITSETGFLSKSGTLLNADKAVIDPKKLISYALNPDHPVGGNKAKVFESALGYNQTNVDDLITKVQAGIVSNPAKLLGSDNFGQRMAVEMPITGINGNTAIVRTGWMYDTGSSVPRITTIFVK</sequence>
<feature type="domain" description="DUF8093" evidence="2">
    <location>
        <begin position="13"/>
        <end position="147"/>
    </location>
</feature>
<evidence type="ECO:0000259" key="2">
    <source>
        <dbReference type="Pfam" id="PF26362"/>
    </source>
</evidence>
<gene>
    <name evidence="3" type="ORF">J1786_18205</name>
</gene>
<comment type="caution">
    <text evidence="3">The sequence shown here is derived from an EMBL/GenBank/DDBJ whole genome shotgun (WGS) entry which is preliminary data.</text>
</comment>
<dbReference type="RefSeq" id="WP_217138957.1">
    <property type="nucleotide sequence ID" value="NZ_JAFMOU010000070.1"/>
</dbReference>
<name>A0ABS6L4Z3_9GAMM</name>
<dbReference type="Pfam" id="PF21814">
    <property type="entry name" value="DUF6883"/>
    <property type="match status" value="1"/>
</dbReference>
<dbReference type="InterPro" id="IPR049250">
    <property type="entry name" value="DUF6883"/>
</dbReference>
<dbReference type="Pfam" id="PF26362">
    <property type="entry name" value="DUF8093"/>
    <property type="match status" value="1"/>
</dbReference>
<dbReference type="PANTHER" id="PTHR34319:SF7">
    <property type="entry name" value="HNH ENDONUCLEASE DOMAIN-CONTAINING PROTEIN"/>
    <property type="match status" value="1"/>
</dbReference>
<evidence type="ECO:0000259" key="1">
    <source>
        <dbReference type="Pfam" id="PF21814"/>
    </source>
</evidence>
<dbReference type="InterPro" id="IPR052947">
    <property type="entry name" value="T6SS_Hcp1_domain"/>
</dbReference>
<proteinExistence type="predicted"/>
<reference evidence="3 4" key="1">
    <citation type="submission" date="2021-03" db="EMBL/GenBank/DDBJ databases">
        <title>Five novel Rahnella species.</title>
        <authorList>
            <person name="Brady C."/>
            <person name="Asselin J."/>
            <person name="Beer S."/>
            <person name="Bruberg M.B."/>
            <person name="Crampton B."/>
            <person name="Venter S."/>
            <person name="Arnold D."/>
            <person name="Denman S."/>
        </authorList>
    </citation>
    <scope>NUCLEOTIDE SEQUENCE [LARGE SCALE GENOMIC DNA]</scope>
    <source>
        <strain evidence="3 4">L72c</strain>
    </source>
</reference>
<evidence type="ECO:0000313" key="4">
    <source>
        <dbReference type="Proteomes" id="UP000699865"/>
    </source>
</evidence>
<dbReference type="InterPro" id="IPR058406">
    <property type="entry name" value="DUF8093"/>
</dbReference>
<feature type="domain" description="DUF6883" evidence="1">
    <location>
        <begin position="263"/>
        <end position="371"/>
    </location>
</feature>
<evidence type="ECO:0000313" key="3">
    <source>
        <dbReference type="EMBL" id="MBU9836741.1"/>
    </source>
</evidence>
<accession>A0ABS6L4Z3</accession>
<dbReference type="PANTHER" id="PTHR34319">
    <property type="entry name" value="MAJOR EXPORTED PROTEIN"/>
    <property type="match status" value="1"/>
</dbReference>